<evidence type="ECO:0000313" key="2">
    <source>
        <dbReference type="EMBL" id="WZF29036.1"/>
    </source>
</evidence>
<name>A0ABZ2VIP1_9BACI</name>
<dbReference type="InterPro" id="IPR000182">
    <property type="entry name" value="GNAT_dom"/>
</dbReference>
<dbReference type="CDD" id="cd04301">
    <property type="entry name" value="NAT_SF"/>
    <property type="match status" value="1"/>
</dbReference>
<dbReference type="SUPFAM" id="SSF55729">
    <property type="entry name" value="Acyl-CoA N-acyltransferases (Nat)"/>
    <property type="match status" value="1"/>
</dbReference>
<feature type="domain" description="N-acetyltransferase" evidence="1">
    <location>
        <begin position="12"/>
        <end position="182"/>
    </location>
</feature>
<dbReference type="Proteomes" id="UP001485505">
    <property type="component" value="Chromosome"/>
</dbReference>
<sequence length="182" mass="21337">MMSKQGGEMMEIHIRRAIKDDIPGIAKVHADSWKTTYKGIFADEILENITYEQREKQWETIFQQEDKYPYRFVAETLDGTIIGFIDGGVERSGAYNCDGELYAIYLLQEYQGMKIGQKLFQALLSECINNDMQSLLVWVVTNNPSKKFYEKYNPEKIDTKFLERVQVEETAYCWRDINNIIM</sequence>
<dbReference type="Pfam" id="PF00583">
    <property type="entry name" value="Acetyltransf_1"/>
    <property type="match status" value="1"/>
</dbReference>
<dbReference type="EMBL" id="CP151108">
    <property type="protein sequence ID" value="WZF29036.1"/>
    <property type="molecule type" value="Genomic_DNA"/>
</dbReference>
<organism evidence="2 3">
    <name type="scientific">Bacillus paramobilis</name>
    <dbReference type="NCBI Taxonomy" id="2817477"/>
    <lineage>
        <taxon>Bacteria</taxon>
        <taxon>Bacillati</taxon>
        <taxon>Bacillota</taxon>
        <taxon>Bacilli</taxon>
        <taxon>Bacillales</taxon>
        <taxon>Bacillaceae</taxon>
        <taxon>Bacillus</taxon>
        <taxon>Bacillus cereus group</taxon>
    </lineage>
</organism>
<keyword evidence="3" id="KW-1185">Reference proteome</keyword>
<proteinExistence type="predicted"/>
<dbReference type="EC" id="2.3.1.-" evidence="2"/>
<accession>A0ABZ2VIP1</accession>
<dbReference type="GO" id="GO:0016746">
    <property type="term" value="F:acyltransferase activity"/>
    <property type="evidence" value="ECO:0007669"/>
    <property type="project" value="UniProtKB-KW"/>
</dbReference>
<reference evidence="2 3" key="1">
    <citation type="submission" date="2024-04" db="EMBL/GenBank/DDBJ databases">
        <title>Complete genome sequence of Bacillus mobilis strains derived from soil.</title>
        <authorList>
            <person name="Jung H."/>
            <person name="Choi S."/>
            <person name="Kim Y."/>
            <person name="Han J.A."/>
            <person name="Kim E.Y."/>
            <person name="Lee H.-S."/>
        </authorList>
    </citation>
    <scope>NUCLEOTIDE SEQUENCE [LARGE SCALE GENOMIC DNA]</scope>
    <source>
        <strain evidence="2 3">IMGN7</strain>
    </source>
</reference>
<dbReference type="Gene3D" id="3.40.630.30">
    <property type="match status" value="1"/>
</dbReference>
<dbReference type="InterPro" id="IPR016181">
    <property type="entry name" value="Acyl_CoA_acyltransferase"/>
</dbReference>
<protein>
    <submittedName>
        <fullName evidence="2">GNAT family N-acetyltransferase</fullName>
        <ecNumber evidence="2">2.3.1.-</ecNumber>
    </submittedName>
</protein>
<dbReference type="RefSeq" id="WP_002071419.1">
    <property type="nucleotide sequence ID" value="NZ_BOQC01000284.1"/>
</dbReference>
<keyword evidence="2" id="KW-0808">Transferase</keyword>
<dbReference type="PROSITE" id="PS51186">
    <property type="entry name" value="GNAT"/>
    <property type="match status" value="1"/>
</dbReference>
<evidence type="ECO:0000259" key="1">
    <source>
        <dbReference type="PROSITE" id="PS51186"/>
    </source>
</evidence>
<keyword evidence="2" id="KW-0012">Acyltransferase</keyword>
<evidence type="ECO:0000313" key="3">
    <source>
        <dbReference type="Proteomes" id="UP001485505"/>
    </source>
</evidence>
<gene>
    <name evidence="2" type="ORF">AABL52_17235</name>
</gene>